<sequence length="1045" mass="114649">MEVSTFFTRLLQTSKEPVQSSSPDELGDFDAAWLGVKETLEHPDERQLVRGIASTQVPAQLRHIVDALVYESNRTDEDTTGACLEYFLKNDLLAQLERLCEADRPHGIKGEVLRATNNLVVLLSERFLVHNAVHRPLRRLLRSCVGDEPEEKVDGGVRLMGAAGRSPLMDRRAGNDDIGEDLVDLMCILCSKMRAYPPLLLIFFHDKAWSQPNPSIPASPGANRLMSPPPSAHTTHSDPTRDSAKPTHHFEFLLFSYLLRYVHREGRIGDFARAGLLFLFDIAFLAPNDEGGDTLQMHKEKDDADPLQAARDALGEFILDGDFADVMAAGLGAIYSLLPSKLQVPSISAQAESAEENRASTSGGMYLGQGGGSVDSDVMMSTDPEVRIQLDMLLKLFGFLQDIIYRCNSPIHHADPESSTITTTHVIGSAISETILDAIQSSFLDNVLYPSILECSSLDGSAVAVLTYLNVVFSNLDDGPLLHRLLSFLLDTESAHDLPQIRHPGSEAKRKTEAMDFVHSPAHVVNYFAKEGRFTLKDLILDNLHSKEWSASTAALRLLRTLLVEHCNQAVQGLLSSTRDSTGTALARTSIALDLDSFTDESFLPRASNSADSHLQETELYSALTSRIDPLQTSAELAAGYAGYLADMRATLQIDPCSRTSHMPLQSLGDEEKYSLARASDRGSVDFQHRLSATDPLVRSLLDSFTQFLSKTPDENVALTGVLTGLTLCPNRSLAGWVLYDLPAVSNSWTKSHGNRSRRPSSSVGKETSDTEDSDIDLETFDDTVSSDPSKAKQPVDLPAIYQILRDLVIQISQFRIEVPGFDRLLSERRQGLLFADHLAEAMNVMLEVETANSVFGLPVTPQQQFKRPKGRPSLASSIKSFWTPKKKVDDGVVTPTPSKDTGVVRNLFRTASPSANADREGDEDAAEEEDGQPTPLKSHHERTTLSLGPQSSQLPIKTGPQSTAVQSQSRPLSAPRQSLGDEQSMVSEREAKIESDAQIQDSKTVPMALSMILDNCVILEEFLKEIVAVITARRALGIDQVGYI</sequence>
<dbReference type="PANTHER" id="PTHR21705:SF11">
    <property type="entry name" value="FHIP FAMILY PROTEIN CG3558"/>
    <property type="match status" value="1"/>
</dbReference>
<reference evidence="2 3" key="1">
    <citation type="journal article" date="2024" name="bioRxiv">
        <title>Comparative genomics of Cryptococcus and Kwoniella reveals pathogenesis evolution and contrasting karyotype dynamics via intercentromeric recombination or chromosome fusion.</title>
        <authorList>
            <person name="Coelho M.A."/>
            <person name="David-Palma M."/>
            <person name="Shea T."/>
            <person name="Bowers K."/>
            <person name="McGinley-Smith S."/>
            <person name="Mohammad A.W."/>
            <person name="Gnirke A."/>
            <person name="Yurkov A.M."/>
            <person name="Nowrousian M."/>
            <person name="Sun S."/>
            <person name="Cuomo C.A."/>
            <person name="Heitman J."/>
        </authorList>
    </citation>
    <scope>NUCLEOTIDE SEQUENCE [LARGE SCALE GENOMIC DNA]</scope>
    <source>
        <strain evidence="2 3">CBS 13917</strain>
    </source>
</reference>
<protein>
    <recommendedName>
        <fullName evidence="4">Retinoic acid induced 16-like protein-domain-containing protein</fullName>
    </recommendedName>
</protein>
<feature type="compositionally biased region" description="Basic and acidic residues" evidence="1">
    <location>
        <begin position="235"/>
        <end position="244"/>
    </location>
</feature>
<dbReference type="KEGG" id="kne:92180034"/>
<evidence type="ECO:0000313" key="3">
    <source>
        <dbReference type="Proteomes" id="UP001388673"/>
    </source>
</evidence>
<name>A0AAW0YNN2_9TREE</name>
<feature type="compositionally biased region" description="Acidic residues" evidence="1">
    <location>
        <begin position="770"/>
        <end position="782"/>
    </location>
</feature>
<dbReference type="AlphaFoldDB" id="A0AAW0YNN2"/>
<keyword evidence="3" id="KW-1185">Reference proteome</keyword>
<feature type="region of interest" description="Disordered" evidence="1">
    <location>
        <begin position="214"/>
        <end position="244"/>
    </location>
</feature>
<feature type="region of interest" description="Disordered" evidence="1">
    <location>
        <begin position="887"/>
        <end position="993"/>
    </location>
</feature>
<evidence type="ECO:0008006" key="4">
    <source>
        <dbReference type="Google" id="ProtNLM"/>
    </source>
</evidence>
<dbReference type="EMBL" id="JBCAWK010000005">
    <property type="protein sequence ID" value="KAK8858547.1"/>
    <property type="molecule type" value="Genomic_DNA"/>
</dbReference>
<feature type="region of interest" description="Disordered" evidence="1">
    <location>
        <begin position="749"/>
        <end position="792"/>
    </location>
</feature>
<dbReference type="InterPro" id="IPR019384">
    <property type="entry name" value="FHIP"/>
</dbReference>
<evidence type="ECO:0000313" key="2">
    <source>
        <dbReference type="EMBL" id="KAK8858547.1"/>
    </source>
</evidence>
<dbReference type="GeneID" id="92180034"/>
<accession>A0AAW0YNN2</accession>
<organism evidence="2 3">
    <name type="scientific">Kwoniella newhampshirensis</name>
    <dbReference type="NCBI Taxonomy" id="1651941"/>
    <lineage>
        <taxon>Eukaryota</taxon>
        <taxon>Fungi</taxon>
        <taxon>Dikarya</taxon>
        <taxon>Basidiomycota</taxon>
        <taxon>Agaricomycotina</taxon>
        <taxon>Tremellomycetes</taxon>
        <taxon>Tremellales</taxon>
        <taxon>Cryptococcaceae</taxon>
        <taxon>Kwoniella</taxon>
    </lineage>
</organism>
<proteinExistence type="predicted"/>
<gene>
    <name evidence="2" type="ORF">IAR55_002776</name>
</gene>
<dbReference type="RefSeq" id="XP_066803388.1">
    <property type="nucleotide sequence ID" value="XM_066945887.1"/>
</dbReference>
<dbReference type="Proteomes" id="UP001388673">
    <property type="component" value="Unassembled WGS sequence"/>
</dbReference>
<dbReference type="Pfam" id="PF10257">
    <property type="entry name" value="RAI16-like"/>
    <property type="match status" value="1"/>
</dbReference>
<evidence type="ECO:0000256" key="1">
    <source>
        <dbReference type="SAM" id="MobiDB-lite"/>
    </source>
</evidence>
<dbReference type="PANTHER" id="PTHR21705">
    <property type="entry name" value="RAI16 PROTEIN-RELATED"/>
    <property type="match status" value="1"/>
</dbReference>
<feature type="compositionally biased region" description="Polar residues" evidence="1">
    <location>
        <begin position="945"/>
        <end position="972"/>
    </location>
</feature>
<feature type="compositionally biased region" description="Acidic residues" evidence="1">
    <location>
        <begin position="921"/>
        <end position="932"/>
    </location>
</feature>
<comment type="caution">
    <text evidence="2">The sequence shown here is derived from an EMBL/GenBank/DDBJ whole genome shotgun (WGS) entry which is preliminary data.</text>
</comment>